<proteinExistence type="predicted"/>
<dbReference type="OMA" id="FQHEYQK"/>
<dbReference type="InterPro" id="IPR036322">
    <property type="entry name" value="WD40_repeat_dom_sf"/>
</dbReference>
<dbReference type="PROSITE" id="PS50082">
    <property type="entry name" value="WD_REPEATS_2"/>
    <property type="match status" value="1"/>
</dbReference>
<evidence type="ECO:0000313" key="6">
    <source>
        <dbReference type="Proteomes" id="UP000243975"/>
    </source>
</evidence>
<dbReference type="Pfam" id="PF00400">
    <property type="entry name" value="WD40"/>
    <property type="match status" value="2"/>
</dbReference>
<keyword evidence="1 3" id="KW-0853">WD repeat</keyword>
<comment type="caution">
    <text evidence="5">The sequence shown here is derived from an EMBL/GenBank/DDBJ whole genome shotgun (WGS) entry which is preliminary data.</text>
</comment>
<dbReference type="Gene3D" id="2.130.10.10">
    <property type="entry name" value="YVTN repeat-like/Quinoprotein amine dehydrogenase"/>
    <property type="match status" value="1"/>
</dbReference>
<sequence length="534" mass="59457">MLIVGEAIDDSEYACQTNCKSKRCSEDPEKKMSLEEKEHLPGFYYDAEKNRYFPIKSPIPGRNASSASTKAQKAPSKMNQFKYGEMGKGSKVVKMLHVRELCGNSVSCNKRKVNFEEQYQKIRASKPMIWKYEGTRRITDAALEHICLDIQTPGGITRSEILLAGVGYVGQRANNAMQCMPDLVQPLNIEKQTASLKSPGLLWRPMGAVVEMLSSVSCIKISRNYHPQATDIDSSVPHALVTTLGSETSGGSVYMMNLSEPLEYGLGIAMLSGRFDEISRIKSTVWAADSNSDGNQAVIGTNIGAALVHIESGRRSWICRSKSDVLSLQFDCSGNIVLCGFRNGAIVTVDTRQKPEDLHDRLPKHQIPFPSFKTSASSSGRGQKHEKQWFELRGNIHHSEMISMPSSVSCLAALKQYDQYFLASSMDGTVRLYDHRLTQRGAVQFYDGNVNSHTRVQIGVDPSERFFMSGGEDFCLRVWSIKSGEMLYQDKFMNSVPSVVCWPRVWFGGSQSFRVVHLPNSSPDMFSAGQLTEM</sequence>
<evidence type="ECO:0000256" key="3">
    <source>
        <dbReference type="PROSITE-ProRule" id="PRU00221"/>
    </source>
</evidence>
<dbReference type="InterPro" id="IPR001680">
    <property type="entry name" value="WD40_rpt"/>
</dbReference>
<dbReference type="PANTHER" id="PTHR44472:SF1">
    <property type="entry name" value="DDB1 AND CUL4 ASSOCIATED FACTOR 4"/>
    <property type="match status" value="1"/>
</dbReference>
<organism evidence="5 6">
    <name type="scientific">Cynara cardunculus var. scolymus</name>
    <name type="common">Globe artichoke</name>
    <name type="synonym">Cynara scolymus</name>
    <dbReference type="NCBI Taxonomy" id="59895"/>
    <lineage>
        <taxon>Eukaryota</taxon>
        <taxon>Viridiplantae</taxon>
        <taxon>Streptophyta</taxon>
        <taxon>Embryophyta</taxon>
        <taxon>Tracheophyta</taxon>
        <taxon>Spermatophyta</taxon>
        <taxon>Magnoliopsida</taxon>
        <taxon>eudicotyledons</taxon>
        <taxon>Gunneridae</taxon>
        <taxon>Pentapetalae</taxon>
        <taxon>asterids</taxon>
        <taxon>campanulids</taxon>
        <taxon>Asterales</taxon>
        <taxon>Asteraceae</taxon>
        <taxon>Carduoideae</taxon>
        <taxon>Cardueae</taxon>
        <taxon>Carduinae</taxon>
        <taxon>Cynara</taxon>
    </lineage>
</organism>
<evidence type="ECO:0000313" key="5">
    <source>
        <dbReference type="EMBL" id="KVH87558.1"/>
    </source>
</evidence>
<feature type="region of interest" description="Disordered" evidence="4">
    <location>
        <begin position="57"/>
        <end position="77"/>
    </location>
</feature>
<dbReference type="Proteomes" id="UP000243975">
    <property type="component" value="Unassembled WGS sequence"/>
</dbReference>
<dbReference type="SUPFAM" id="SSF50978">
    <property type="entry name" value="WD40 repeat-like"/>
    <property type="match status" value="1"/>
</dbReference>
<keyword evidence="2" id="KW-0677">Repeat</keyword>
<dbReference type="AlphaFoldDB" id="A0A103XBA3"/>
<evidence type="ECO:0000256" key="1">
    <source>
        <dbReference type="ARBA" id="ARBA00022574"/>
    </source>
</evidence>
<dbReference type="PANTHER" id="PTHR44472">
    <property type="entry name" value="DDB1- AND CUL4-ASSOCIATED FACTOR 4-RELATED"/>
    <property type="match status" value="1"/>
</dbReference>
<dbReference type="SMART" id="SM00320">
    <property type="entry name" value="WD40"/>
    <property type="match status" value="3"/>
</dbReference>
<dbReference type="STRING" id="59895.A0A103XBA3"/>
<keyword evidence="6" id="KW-1185">Reference proteome</keyword>
<dbReference type="EMBL" id="LEKV01006064">
    <property type="protein sequence ID" value="KVH87558.1"/>
    <property type="molecule type" value="Genomic_DNA"/>
</dbReference>
<dbReference type="InterPro" id="IPR015943">
    <property type="entry name" value="WD40/YVTN_repeat-like_dom_sf"/>
</dbReference>
<evidence type="ECO:0000256" key="2">
    <source>
        <dbReference type="ARBA" id="ARBA00022737"/>
    </source>
</evidence>
<evidence type="ECO:0000256" key="4">
    <source>
        <dbReference type="SAM" id="MobiDB-lite"/>
    </source>
</evidence>
<gene>
    <name evidence="5" type="ORF">Ccrd_025163</name>
</gene>
<dbReference type="Gramene" id="KVH87558">
    <property type="protein sequence ID" value="KVH87558"/>
    <property type="gene ID" value="Ccrd_025163"/>
</dbReference>
<reference evidence="5 6" key="1">
    <citation type="journal article" date="2016" name="Sci. Rep.">
        <title>The genome sequence of the outbreeding globe artichoke constructed de novo incorporating a phase-aware low-pass sequencing strategy of F1 progeny.</title>
        <authorList>
            <person name="Scaglione D."/>
            <person name="Reyes-Chin-Wo S."/>
            <person name="Acquadro A."/>
            <person name="Froenicke L."/>
            <person name="Portis E."/>
            <person name="Beitel C."/>
            <person name="Tirone M."/>
            <person name="Mauro R."/>
            <person name="Lo Monaco A."/>
            <person name="Mauromicale G."/>
            <person name="Faccioli P."/>
            <person name="Cattivelli L."/>
            <person name="Rieseberg L."/>
            <person name="Michelmore R."/>
            <person name="Lanteri S."/>
        </authorList>
    </citation>
    <scope>NUCLEOTIDE SEQUENCE [LARGE SCALE GENOMIC DNA]</scope>
    <source>
        <strain evidence="5">2C</strain>
    </source>
</reference>
<feature type="repeat" description="WD" evidence="3">
    <location>
        <begin position="458"/>
        <end position="489"/>
    </location>
</feature>
<accession>A0A103XBA3</accession>
<name>A0A103XBA3_CYNCS</name>
<protein>
    <submittedName>
        <fullName evidence="5">Katanin p80 subunit B1</fullName>
    </submittedName>
</protein>
<dbReference type="InterPro" id="IPR052254">
    <property type="entry name" value="CUL4-DDB1_E3_ligase_receptor"/>
</dbReference>